<dbReference type="Proteomes" id="UP000094526">
    <property type="component" value="Unassembled WGS sequence"/>
</dbReference>
<keyword evidence="3" id="KW-1185">Reference proteome</keyword>
<feature type="region of interest" description="Disordered" evidence="1">
    <location>
        <begin position="82"/>
        <end position="110"/>
    </location>
</feature>
<dbReference type="EMBL" id="LGRB01000003">
    <property type="protein sequence ID" value="OCT55079.1"/>
    <property type="molecule type" value="Genomic_DNA"/>
</dbReference>
<name>A0A1C1D2P8_9EURO</name>
<protein>
    <submittedName>
        <fullName evidence="2">Uncharacterized protein</fullName>
    </submittedName>
</protein>
<evidence type="ECO:0000313" key="2">
    <source>
        <dbReference type="EMBL" id="OCT55079.1"/>
    </source>
</evidence>
<feature type="region of interest" description="Disordered" evidence="1">
    <location>
        <begin position="38"/>
        <end position="63"/>
    </location>
</feature>
<evidence type="ECO:0000313" key="3">
    <source>
        <dbReference type="Proteomes" id="UP000094526"/>
    </source>
</evidence>
<gene>
    <name evidence="2" type="ORF">CLCR_11456</name>
</gene>
<dbReference type="AlphaFoldDB" id="A0A1C1D2P8"/>
<organism evidence="2 3">
    <name type="scientific">Cladophialophora carrionii</name>
    <dbReference type="NCBI Taxonomy" id="86049"/>
    <lineage>
        <taxon>Eukaryota</taxon>
        <taxon>Fungi</taxon>
        <taxon>Dikarya</taxon>
        <taxon>Ascomycota</taxon>
        <taxon>Pezizomycotina</taxon>
        <taxon>Eurotiomycetes</taxon>
        <taxon>Chaetothyriomycetidae</taxon>
        <taxon>Chaetothyriales</taxon>
        <taxon>Herpotrichiellaceae</taxon>
        <taxon>Cladophialophora</taxon>
    </lineage>
</organism>
<feature type="compositionally biased region" description="Basic and acidic residues" evidence="1">
    <location>
        <begin position="93"/>
        <end position="110"/>
    </location>
</feature>
<accession>A0A1C1D2P8</accession>
<reference evidence="3" key="1">
    <citation type="submission" date="2015-07" db="EMBL/GenBank/DDBJ databases">
        <authorList>
            <person name="Teixeira M.M."/>
            <person name="Souza R.C."/>
            <person name="Almeida L.G."/>
            <person name="Vicente V.A."/>
            <person name="de Hoog S."/>
            <person name="Bocca A.L."/>
            <person name="de Almeida S.R."/>
            <person name="Vasconcelos A.T."/>
            <person name="Felipe M.S."/>
        </authorList>
    </citation>
    <scope>NUCLEOTIDE SEQUENCE [LARGE SCALE GENOMIC DNA]</scope>
    <source>
        <strain evidence="3">KSF</strain>
    </source>
</reference>
<dbReference type="VEuPathDB" id="FungiDB:CLCR_11456"/>
<proteinExistence type="predicted"/>
<comment type="caution">
    <text evidence="2">The sequence shown here is derived from an EMBL/GenBank/DDBJ whole genome shotgun (WGS) entry which is preliminary data.</text>
</comment>
<evidence type="ECO:0000256" key="1">
    <source>
        <dbReference type="SAM" id="MobiDB-lite"/>
    </source>
</evidence>
<sequence length="110" mass="12523">MPSARVCVADGRLKAWDVAENLPGSTQTVKAHRANIRRFGTITAPRNRENPSLTHLGTTRPERSDRTFAEFAKRVMAMADSDNRAMEGQSRVKSVERMKEQRHLRKESPY</sequence>